<dbReference type="OMA" id="HDPSHDY"/>
<evidence type="ECO:0000313" key="3">
    <source>
        <dbReference type="Proteomes" id="UP000184546"/>
    </source>
</evidence>
<reference evidence="3" key="1">
    <citation type="journal article" date="2017" name="Genome Biol.">
        <title>Comparative genomics reveals high biological diversity and specific adaptations in the industrially and medically important fungal genus Aspergillus.</title>
        <authorList>
            <person name="de Vries R.P."/>
            <person name="Riley R."/>
            <person name="Wiebenga A."/>
            <person name="Aguilar-Osorio G."/>
            <person name="Amillis S."/>
            <person name="Uchima C.A."/>
            <person name="Anderluh G."/>
            <person name="Asadollahi M."/>
            <person name="Askin M."/>
            <person name="Barry K."/>
            <person name="Battaglia E."/>
            <person name="Bayram O."/>
            <person name="Benocci T."/>
            <person name="Braus-Stromeyer S.A."/>
            <person name="Caldana C."/>
            <person name="Canovas D."/>
            <person name="Cerqueira G.C."/>
            <person name="Chen F."/>
            <person name="Chen W."/>
            <person name="Choi C."/>
            <person name="Clum A."/>
            <person name="Dos Santos R.A."/>
            <person name="Damasio A.R."/>
            <person name="Diallinas G."/>
            <person name="Emri T."/>
            <person name="Fekete E."/>
            <person name="Flipphi M."/>
            <person name="Freyberg S."/>
            <person name="Gallo A."/>
            <person name="Gournas C."/>
            <person name="Habgood R."/>
            <person name="Hainaut M."/>
            <person name="Harispe M.L."/>
            <person name="Henrissat B."/>
            <person name="Hilden K.S."/>
            <person name="Hope R."/>
            <person name="Hossain A."/>
            <person name="Karabika E."/>
            <person name="Karaffa L."/>
            <person name="Karanyi Z."/>
            <person name="Krasevec N."/>
            <person name="Kuo A."/>
            <person name="Kusch H."/>
            <person name="LaButti K."/>
            <person name="Lagendijk E.L."/>
            <person name="Lapidus A."/>
            <person name="Levasseur A."/>
            <person name="Lindquist E."/>
            <person name="Lipzen A."/>
            <person name="Logrieco A.F."/>
            <person name="MacCabe A."/>
            <person name="Maekelae M.R."/>
            <person name="Malavazi I."/>
            <person name="Melin P."/>
            <person name="Meyer V."/>
            <person name="Mielnichuk N."/>
            <person name="Miskei M."/>
            <person name="Molnar A.P."/>
            <person name="Mule G."/>
            <person name="Ngan C.Y."/>
            <person name="Orejas M."/>
            <person name="Orosz E."/>
            <person name="Ouedraogo J.P."/>
            <person name="Overkamp K.M."/>
            <person name="Park H.-S."/>
            <person name="Perrone G."/>
            <person name="Piumi F."/>
            <person name="Punt P.J."/>
            <person name="Ram A.F."/>
            <person name="Ramon A."/>
            <person name="Rauscher S."/>
            <person name="Record E."/>
            <person name="Riano-Pachon D.M."/>
            <person name="Robert V."/>
            <person name="Roehrig J."/>
            <person name="Ruller R."/>
            <person name="Salamov A."/>
            <person name="Salih N.S."/>
            <person name="Samson R.A."/>
            <person name="Sandor E."/>
            <person name="Sanguinetti M."/>
            <person name="Schuetze T."/>
            <person name="Sepcic K."/>
            <person name="Shelest E."/>
            <person name="Sherlock G."/>
            <person name="Sophianopoulou V."/>
            <person name="Squina F.M."/>
            <person name="Sun H."/>
            <person name="Susca A."/>
            <person name="Todd R.B."/>
            <person name="Tsang A."/>
            <person name="Unkles S.E."/>
            <person name="van de Wiele N."/>
            <person name="van Rossen-Uffink D."/>
            <person name="Oliveira J.V."/>
            <person name="Vesth T.C."/>
            <person name="Visser J."/>
            <person name="Yu J.-H."/>
            <person name="Zhou M."/>
            <person name="Andersen M.R."/>
            <person name="Archer D.B."/>
            <person name="Baker S.E."/>
            <person name="Benoit I."/>
            <person name="Brakhage A.A."/>
            <person name="Braus G.H."/>
            <person name="Fischer R."/>
            <person name="Frisvad J.C."/>
            <person name="Goldman G.H."/>
            <person name="Houbraken J."/>
            <person name="Oakley B."/>
            <person name="Pocsi I."/>
            <person name="Scazzocchio C."/>
            <person name="Seiboth B."/>
            <person name="vanKuyk P.A."/>
            <person name="Wortman J."/>
            <person name="Dyer P.S."/>
            <person name="Grigoriev I.V."/>
        </authorList>
    </citation>
    <scope>NUCLEOTIDE SEQUENCE [LARGE SCALE GENOMIC DNA]</scope>
    <source>
        <strain evidence="3">ATCC 16872 / CBS 172.66 / WB 5094</strain>
    </source>
</reference>
<name>A0A1L9WH52_ASPA1</name>
<protein>
    <recommendedName>
        <fullName evidence="1">HD/PDEase domain-containing protein</fullName>
    </recommendedName>
</protein>
<evidence type="ECO:0000313" key="2">
    <source>
        <dbReference type="EMBL" id="OJJ95473.1"/>
    </source>
</evidence>
<dbReference type="OrthoDB" id="16547at2759"/>
<dbReference type="InterPro" id="IPR006674">
    <property type="entry name" value="HD_domain"/>
</dbReference>
<feature type="domain" description="HD/PDEase" evidence="1">
    <location>
        <begin position="42"/>
        <end position="176"/>
    </location>
</feature>
<dbReference type="GeneID" id="30979801"/>
<dbReference type="RefSeq" id="XP_020051813.1">
    <property type="nucleotide sequence ID" value="XM_020205987.1"/>
</dbReference>
<organism evidence="2 3">
    <name type="scientific">Aspergillus aculeatus (strain ATCC 16872 / CBS 172.66 / WB 5094)</name>
    <dbReference type="NCBI Taxonomy" id="690307"/>
    <lineage>
        <taxon>Eukaryota</taxon>
        <taxon>Fungi</taxon>
        <taxon>Dikarya</taxon>
        <taxon>Ascomycota</taxon>
        <taxon>Pezizomycotina</taxon>
        <taxon>Eurotiomycetes</taxon>
        <taxon>Eurotiomycetidae</taxon>
        <taxon>Eurotiales</taxon>
        <taxon>Aspergillaceae</taxon>
        <taxon>Aspergillus</taxon>
        <taxon>Aspergillus subgen. Circumdati</taxon>
    </lineage>
</organism>
<evidence type="ECO:0000259" key="1">
    <source>
        <dbReference type="SMART" id="SM00471"/>
    </source>
</evidence>
<dbReference type="PANTHER" id="PTHR33594">
    <property type="entry name" value="SUPERFAMILY HYDROLASE, PUTATIVE (AFU_ORTHOLOGUE AFUA_1G03035)-RELATED"/>
    <property type="match status" value="1"/>
</dbReference>
<dbReference type="Pfam" id="PF01966">
    <property type="entry name" value="HD"/>
    <property type="match status" value="1"/>
</dbReference>
<accession>A0A1L9WH52</accession>
<sequence length="240" mass="27043">MDTFRQILQAARQSNYGRYLVEEDAVFESVAGAVQQHMSQYDASHDFQHVLRVVALSSKILAAEFEAESERHEWYRPDLILLSALLHDVNDKKYAPPPSASGEEQVSKVAVVLREAGIAEDEIEHVEQVVNHVSYSTEVKNPEKVREVLEDYPDLAVVQDADRLDALGAIGVGRMFTYGGARVPDASMQRSRAHIDEKLVKLGGMMKTDVGLKMAKERTERLVTFSKWWDEEAALFEPEL</sequence>
<dbReference type="InterPro" id="IPR003607">
    <property type="entry name" value="HD/PDEase_dom"/>
</dbReference>
<proteinExistence type="predicted"/>
<dbReference type="SUPFAM" id="SSF109604">
    <property type="entry name" value="HD-domain/PDEase-like"/>
    <property type="match status" value="1"/>
</dbReference>
<dbReference type="AlphaFoldDB" id="A0A1L9WH52"/>
<keyword evidence="3" id="KW-1185">Reference proteome</keyword>
<dbReference type="PANTHER" id="PTHR33594:SF1">
    <property type="entry name" value="HD_PDEASE DOMAIN-CONTAINING PROTEIN"/>
    <property type="match status" value="1"/>
</dbReference>
<dbReference type="VEuPathDB" id="FungiDB:ASPACDRAFT_81952"/>
<dbReference type="Gene3D" id="1.10.3210.50">
    <property type="match status" value="1"/>
</dbReference>
<dbReference type="CDD" id="cd00077">
    <property type="entry name" value="HDc"/>
    <property type="match status" value="1"/>
</dbReference>
<dbReference type="Proteomes" id="UP000184546">
    <property type="component" value="Unassembled WGS sequence"/>
</dbReference>
<dbReference type="STRING" id="690307.A0A1L9WH52"/>
<dbReference type="EMBL" id="KV878989">
    <property type="protein sequence ID" value="OJJ95473.1"/>
    <property type="molecule type" value="Genomic_DNA"/>
</dbReference>
<gene>
    <name evidence="2" type="ORF">ASPACDRAFT_81952</name>
</gene>
<dbReference type="SMART" id="SM00471">
    <property type="entry name" value="HDc"/>
    <property type="match status" value="1"/>
</dbReference>